<evidence type="ECO:0000256" key="2">
    <source>
        <dbReference type="SAM" id="Phobius"/>
    </source>
</evidence>
<proteinExistence type="predicted"/>
<feature type="compositionally biased region" description="Basic and acidic residues" evidence="1">
    <location>
        <begin position="24"/>
        <end position="37"/>
    </location>
</feature>
<dbReference type="InParanoid" id="A0A4R5CSM8"/>
<evidence type="ECO:0000313" key="4">
    <source>
        <dbReference type="Proteomes" id="UP000294739"/>
    </source>
</evidence>
<comment type="caution">
    <text evidence="3">The sequence shown here is derived from an EMBL/GenBank/DDBJ whole genome shotgun (WGS) entry which is preliminary data.</text>
</comment>
<reference evidence="3 4" key="1">
    <citation type="submission" date="2019-03" db="EMBL/GenBank/DDBJ databases">
        <title>Draft genome sequences of novel Actinobacteria.</title>
        <authorList>
            <person name="Sahin N."/>
            <person name="Ay H."/>
            <person name="Saygin H."/>
        </authorList>
    </citation>
    <scope>NUCLEOTIDE SEQUENCE [LARGE SCALE GENOMIC DNA]</scope>
    <source>
        <strain evidence="3 4">5K138</strain>
    </source>
</reference>
<feature type="transmembrane region" description="Helical" evidence="2">
    <location>
        <begin position="86"/>
        <end position="105"/>
    </location>
</feature>
<name>A0A4R5CSM8_9ACTN</name>
<organism evidence="3 4">
    <name type="scientific">Jiangella asiatica</name>
    <dbReference type="NCBI Taxonomy" id="2530372"/>
    <lineage>
        <taxon>Bacteria</taxon>
        <taxon>Bacillati</taxon>
        <taxon>Actinomycetota</taxon>
        <taxon>Actinomycetes</taxon>
        <taxon>Jiangellales</taxon>
        <taxon>Jiangellaceae</taxon>
        <taxon>Jiangella</taxon>
    </lineage>
</organism>
<dbReference type="Proteomes" id="UP000294739">
    <property type="component" value="Unassembled WGS sequence"/>
</dbReference>
<dbReference type="RefSeq" id="WP_131898361.1">
    <property type="nucleotide sequence ID" value="NZ_SMKZ01000035.1"/>
</dbReference>
<protein>
    <submittedName>
        <fullName evidence="3">Uncharacterized protein</fullName>
    </submittedName>
</protein>
<feature type="transmembrane region" description="Helical" evidence="2">
    <location>
        <begin position="114"/>
        <end position="132"/>
    </location>
</feature>
<gene>
    <name evidence="3" type="ORF">E1269_21520</name>
</gene>
<keyword evidence="2" id="KW-0472">Membrane</keyword>
<feature type="transmembrane region" description="Helical" evidence="2">
    <location>
        <begin position="62"/>
        <end position="80"/>
    </location>
</feature>
<feature type="compositionally biased region" description="Basic and acidic residues" evidence="1">
    <location>
        <begin position="1"/>
        <end position="11"/>
    </location>
</feature>
<feature type="region of interest" description="Disordered" evidence="1">
    <location>
        <begin position="1"/>
        <end position="37"/>
    </location>
</feature>
<dbReference type="OrthoDB" id="3694882at2"/>
<sequence length="133" mass="13687">MSGDEPARESDPSDDGALFRAASRRADDVDDARSPAERGRAWARFVPTALSALAEGFLRDSMVIGTATFSLIIAVAGLLSGDTGKAVVGVVAGVGGAVLVVAAVARRWPTGRQWLTIAVVLVVEVGLIAAWLG</sequence>
<dbReference type="EMBL" id="SMKZ01000035">
    <property type="protein sequence ID" value="TDE02567.1"/>
    <property type="molecule type" value="Genomic_DNA"/>
</dbReference>
<keyword evidence="2" id="KW-1133">Transmembrane helix</keyword>
<keyword evidence="2" id="KW-0812">Transmembrane</keyword>
<keyword evidence="4" id="KW-1185">Reference proteome</keyword>
<evidence type="ECO:0000256" key="1">
    <source>
        <dbReference type="SAM" id="MobiDB-lite"/>
    </source>
</evidence>
<evidence type="ECO:0000313" key="3">
    <source>
        <dbReference type="EMBL" id="TDE02567.1"/>
    </source>
</evidence>
<accession>A0A4R5CSM8</accession>
<dbReference type="AlphaFoldDB" id="A0A4R5CSM8"/>